<feature type="transmembrane region" description="Helical" evidence="7">
    <location>
        <begin position="139"/>
        <end position="165"/>
    </location>
</feature>
<keyword evidence="4 7" id="KW-0812">Transmembrane</keyword>
<keyword evidence="2" id="KW-0813">Transport</keyword>
<reference evidence="9 10" key="1">
    <citation type="submission" date="2020-04" db="EMBL/GenBank/DDBJ databases">
        <title>Genomic insights into acetone-butanol-ethanol (ABE) fermentation by sequencing solventogenic clostridia strains.</title>
        <authorList>
            <person name="Brown S."/>
        </authorList>
    </citation>
    <scope>NUCLEOTIDE SEQUENCE [LARGE SCALE GENOMIC DNA]</scope>
    <source>
        <strain evidence="9 10">DJ011</strain>
    </source>
</reference>
<keyword evidence="6 7" id="KW-0472">Membrane</keyword>
<evidence type="ECO:0000256" key="4">
    <source>
        <dbReference type="ARBA" id="ARBA00022692"/>
    </source>
</evidence>
<accession>A0A923E9L9</accession>
<dbReference type="EMBL" id="JAAZWO010000023">
    <property type="protein sequence ID" value="MBC2399152.1"/>
    <property type="molecule type" value="Genomic_DNA"/>
</dbReference>
<gene>
    <name evidence="9" type="ORF">HGG79_15430</name>
</gene>
<evidence type="ECO:0000256" key="1">
    <source>
        <dbReference type="ARBA" id="ARBA00004651"/>
    </source>
</evidence>
<evidence type="ECO:0000259" key="8">
    <source>
        <dbReference type="Pfam" id="PF00528"/>
    </source>
</evidence>
<evidence type="ECO:0000313" key="9">
    <source>
        <dbReference type="EMBL" id="MBC2399152.1"/>
    </source>
</evidence>
<dbReference type="PANTHER" id="PTHR43163">
    <property type="entry name" value="DIPEPTIDE TRANSPORT SYSTEM PERMEASE PROTEIN DPPB-RELATED"/>
    <property type="match status" value="1"/>
</dbReference>
<evidence type="ECO:0000256" key="6">
    <source>
        <dbReference type="ARBA" id="ARBA00023136"/>
    </source>
</evidence>
<dbReference type="GO" id="GO:0005886">
    <property type="term" value="C:plasma membrane"/>
    <property type="evidence" value="ECO:0007669"/>
    <property type="project" value="UniProtKB-SubCell"/>
</dbReference>
<comment type="subcellular location">
    <subcellularLocation>
        <location evidence="1">Cell membrane</location>
        <topology evidence="1">Multi-pass membrane protein</topology>
    </subcellularLocation>
</comment>
<dbReference type="Gene3D" id="1.10.3720.10">
    <property type="entry name" value="MetI-like"/>
    <property type="match status" value="1"/>
</dbReference>
<evidence type="ECO:0000256" key="5">
    <source>
        <dbReference type="ARBA" id="ARBA00022989"/>
    </source>
</evidence>
<dbReference type="Pfam" id="PF00528">
    <property type="entry name" value="BPD_transp_1"/>
    <property type="match status" value="1"/>
</dbReference>
<evidence type="ECO:0000313" key="10">
    <source>
        <dbReference type="Proteomes" id="UP000563151"/>
    </source>
</evidence>
<feature type="domain" description="ABC transmembrane type-1" evidence="8">
    <location>
        <begin position="50"/>
        <end position="213"/>
    </location>
</feature>
<dbReference type="GO" id="GO:0055085">
    <property type="term" value="P:transmembrane transport"/>
    <property type="evidence" value="ECO:0007669"/>
    <property type="project" value="InterPro"/>
</dbReference>
<comment type="caution">
    <text evidence="9">The sequence shown here is derived from an EMBL/GenBank/DDBJ whole genome shotgun (WGS) entry which is preliminary data.</text>
</comment>
<dbReference type="CDD" id="cd06261">
    <property type="entry name" value="TM_PBP2"/>
    <property type="match status" value="1"/>
</dbReference>
<dbReference type="Proteomes" id="UP000563151">
    <property type="component" value="Unassembled WGS sequence"/>
</dbReference>
<evidence type="ECO:0000256" key="2">
    <source>
        <dbReference type="ARBA" id="ARBA00022448"/>
    </source>
</evidence>
<feature type="transmembrane region" description="Helical" evidence="7">
    <location>
        <begin position="185"/>
        <end position="204"/>
    </location>
</feature>
<protein>
    <submittedName>
        <fullName evidence="9">ABC transporter permease</fullName>
    </submittedName>
</protein>
<feature type="transmembrane region" description="Helical" evidence="7">
    <location>
        <begin position="50"/>
        <end position="74"/>
    </location>
</feature>
<dbReference type="SUPFAM" id="SSF161098">
    <property type="entry name" value="MetI-like"/>
    <property type="match status" value="1"/>
</dbReference>
<dbReference type="InterPro" id="IPR035906">
    <property type="entry name" value="MetI-like_sf"/>
</dbReference>
<feature type="transmembrane region" description="Helical" evidence="7">
    <location>
        <begin position="86"/>
        <end position="105"/>
    </location>
</feature>
<keyword evidence="10" id="KW-1185">Reference proteome</keyword>
<dbReference type="PANTHER" id="PTHR43163:SF6">
    <property type="entry name" value="DIPEPTIDE TRANSPORT SYSTEM PERMEASE PROTEIN DPPB-RELATED"/>
    <property type="match status" value="1"/>
</dbReference>
<name>A0A923E9L9_CLOTT</name>
<keyword evidence="5 7" id="KW-1133">Transmembrane helix</keyword>
<keyword evidence="3" id="KW-1003">Cell membrane</keyword>
<evidence type="ECO:0000256" key="7">
    <source>
        <dbReference type="SAM" id="Phobius"/>
    </source>
</evidence>
<dbReference type="InterPro" id="IPR000515">
    <property type="entry name" value="MetI-like"/>
</dbReference>
<dbReference type="AlphaFoldDB" id="A0A923E9L9"/>
<sequence>MYCTIIKQYIQLIKQYRKYIKGVLKGNLGTSLVTNNLVSQDIGTKMKPTILGISVPNFWFGYILLLCLSVKLSIFKVVDYGTMKSLILPSFTFALPVASSLIRILRSDIISEFGKDYYIYAKARGIKGKKLIAHVIRNALPPVITMFFQNVGFLIGGSAIIESVFSWPGFGGYFVKAILERDLPAISGCVLAIAIIFVFCNWLSNTLSVKLNPIIARRE</sequence>
<proteinExistence type="predicted"/>
<organism evidence="9 10">
    <name type="scientific">Clostridium tetanomorphum</name>
    <dbReference type="NCBI Taxonomy" id="1553"/>
    <lineage>
        <taxon>Bacteria</taxon>
        <taxon>Bacillati</taxon>
        <taxon>Bacillota</taxon>
        <taxon>Clostridia</taxon>
        <taxon>Eubacteriales</taxon>
        <taxon>Clostridiaceae</taxon>
        <taxon>Clostridium</taxon>
    </lineage>
</organism>
<evidence type="ECO:0000256" key="3">
    <source>
        <dbReference type="ARBA" id="ARBA00022475"/>
    </source>
</evidence>